<sequence length="125" mass="14522">MKKLLVIIFFQLATIAVFAQTDTSKIEQYCQLIATPRLFSNKVTIDIDFGEEKSFWSDDRLRTYDGKLKKFNTIIDALNFMGKQGWVFINAYPVHNGSSDIYHYGFKKLFYQSQTQGGNLQVVRF</sequence>
<feature type="chain" id="PRO_5012341274" evidence="1">
    <location>
        <begin position="20"/>
        <end position="125"/>
    </location>
</feature>
<protein>
    <submittedName>
        <fullName evidence="2">Uncharacterized protein</fullName>
    </submittedName>
</protein>
<dbReference type="OrthoDB" id="5873496at2"/>
<dbReference type="RefSeq" id="WP_072836405.1">
    <property type="nucleotide sequence ID" value="NZ_FQUU01000015.1"/>
</dbReference>
<evidence type="ECO:0000313" key="2">
    <source>
        <dbReference type="EMBL" id="SHF67385.1"/>
    </source>
</evidence>
<dbReference type="Proteomes" id="UP000184048">
    <property type="component" value="Unassembled WGS sequence"/>
</dbReference>
<evidence type="ECO:0000256" key="1">
    <source>
        <dbReference type="SAM" id="SignalP"/>
    </source>
</evidence>
<organism evidence="2 3">
    <name type="scientific">Flavisolibacter ginsengisoli DSM 18119</name>
    <dbReference type="NCBI Taxonomy" id="1121884"/>
    <lineage>
        <taxon>Bacteria</taxon>
        <taxon>Pseudomonadati</taxon>
        <taxon>Bacteroidota</taxon>
        <taxon>Chitinophagia</taxon>
        <taxon>Chitinophagales</taxon>
        <taxon>Chitinophagaceae</taxon>
        <taxon>Flavisolibacter</taxon>
    </lineage>
</organism>
<name>A0A1M5DKF8_9BACT</name>
<keyword evidence="1" id="KW-0732">Signal</keyword>
<dbReference type="AlphaFoldDB" id="A0A1M5DKF8"/>
<dbReference type="STRING" id="1121884.SAMN02745131_03266"/>
<proteinExistence type="predicted"/>
<evidence type="ECO:0000313" key="3">
    <source>
        <dbReference type="Proteomes" id="UP000184048"/>
    </source>
</evidence>
<accession>A0A1M5DKF8</accession>
<reference evidence="2 3" key="1">
    <citation type="submission" date="2016-11" db="EMBL/GenBank/DDBJ databases">
        <authorList>
            <person name="Jaros S."/>
            <person name="Januszkiewicz K."/>
            <person name="Wedrychowicz H."/>
        </authorList>
    </citation>
    <scope>NUCLEOTIDE SEQUENCE [LARGE SCALE GENOMIC DNA]</scope>
    <source>
        <strain evidence="2 3">DSM 18119</strain>
    </source>
</reference>
<dbReference type="EMBL" id="FQUU01000015">
    <property type="protein sequence ID" value="SHF67385.1"/>
    <property type="molecule type" value="Genomic_DNA"/>
</dbReference>
<feature type="signal peptide" evidence="1">
    <location>
        <begin position="1"/>
        <end position="19"/>
    </location>
</feature>
<keyword evidence="3" id="KW-1185">Reference proteome</keyword>
<gene>
    <name evidence="2" type="ORF">SAMN02745131_03266</name>
</gene>